<accession>A0AA85JIP1</accession>
<dbReference type="Pfam" id="PF25356">
    <property type="entry name" value="PH_trem"/>
    <property type="match status" value="1"/>
</dbReference>
<dbReference type="Proteomes" id="UP000050795">
    <property type="component" value="Unassembled WGS sequence"/>
</dbReference>
<protein>
    <recommendedName>
        <fullName evidence="2">Trematode PH-like domain-containing protein</fullName>
    </recommendedName>
</protein>
<evidence type="ECO:0000313" key="4">
    <source>
        <dbReference type="WBParaSite" id="TREG1_22820.1"/>
    </source>
</evidence>
<feature type="region of interest" description="Disordered" evidence="1">
    <location>
        <begin position="1"/>
        <end position="22"/>
    </location>
</feature>
<feature type="compositionally biased region" description="Basic and acidic residues" evidence="1">
    <location>
        <begin position="1"/>
        <end position="18"/>
    </location>
</feature>
<sequence>MSGRRTQSESRITTDKSVTDSWADSLDRDISFESRHPPERDFGNHVYHECDIYLLKQIDLAKDEPFSRERIQSLLEKYYNSKQTHCRLYMFDDSMRFERIKTMGRRVVQSDLRYEDIKRCSTFRSKPNALVLCTSNQFGDKRACELFRCKSLVDLNKICDLIDKATQSKTFRLSQRPIVYNDNLKLTNYTNNKSRTMSADSVQNLSQKPKSLIGDYSEYSKKTCDEAVGSWRISKRDYYRRNSLKEIKPCEVENRQLYKSDTHDLNSLSYQVVASHSSTKQTVYEPKLSLYNQEFPNESKQQKSSKLPRIKIDRDFTSPFQNWDDAVTYLQIHPIYGPQINGRGPIYMYALQL</sequence>
<dbReference type="CDD" id="cd00934">
    <property type="entry name" value="PTB"/>
    <property type="match status" value="1"/>
</dbReference>
<proteinExistence type="predicted"/>
<name>A0AA85JIP1_TRIRE</name>
<feature type="domain" description="Trematode PH-like" evidence="2">
    <location>
        <begin position="44"/>
        <end position="171"/>
    </location>
</feature>
<dbReference type="InterPro" id="IPR057376">
    <property type="entry name" value="PH_trem"/>
</dbReference>
<keyword evidence="3" id="KW-1185">Reference proteome</keyword>
<dbReference type="WBParaSite" id="TREG1_22820.1">
    <property type="protein sequence ID" value="TREG1_22820.1"/>
    <property type="gene ID" value="TREG1_22820"/>
</dbReference>
<dbReference type="AlphaFoldDB" id="A0AA85JIP1"/>
<evidence type="ECO:0000256" key="1">
    <source>
        <dbReference type="SAM" id="MobiDB-lite"/>
    </source>
</evidence>
<evidence type="ECO:0000259" key="2">
    <source>
        <dbReference type="Pfam" id="PF25356"/>
    </source>
</evidence>
<evidence type="ECO:0000313" key="3">
    <source>
        <dbReference type="Proteomes" id="UP000050795"/>
    </source>
</evidence>
<organism evidence="3 4">
    <name type="scientific">Trichobilharzia regenti</name>
    <name type="common">Nasal bird schistosome</name>
    <dbReference type="NCBI Taxonomy" id="157069"/>
    <lineage>
        <taxon>Eukaryota</taxon>
        <taxon>Metazoa</taxon>
        <taxon>Spiralia</taxon>
        <taxon>Lophotrochozoa</taxon>
        <taxon>Platyhelminthes</taxon>
        <taxon>Trematoda</taxon>
        <taxon>Digenea</taxon>
        <taxon>Strigeidida</taxon>
        <taxon>Schistosomatoidea</taxon>
        <taxon>Schistosomatidae</taxon>
        <taxon>Trichobilharzia</taxon>
    </lineage>
</organism>
<reference evidence="3" key="1">
    <citation type="submission" date="2022-06" db="EMBL/GenBank/DDBJ databases">
        <authorList>
            <person name="Berger JAMES D."/>
            <person name="Berger JAMES D."/>
        </authorList>
    </citation>
    <scope>NUCLEOTIDE SEQUENCE [LARGE SCALE GENOMIC DNA]</scope>
</reference>
<reference evidence="4" key="2">
    <citation type="submission" date="2023-11" db="UniProtKB">
        <authorList>
            <consortium name="WormBaseParasite"/>
        </authorList>
    </citation>
    <scope>IDENTIFICATION</scope>
</reference>